<gene>
    <name evidence="1" type="ORF">JVT61DRAFT_3273</name>
</gene>
<dbReference type="InterPro" id="IPR043129">
    <property type="entry name" value="ATPase_NBD"/>
</dbReference>
<dbReference type="Proteomes" id="UP000683000">
    <property type="component" value="Unassembled WGS sequence"/>
</dbReference>
<dbReference type="EMBL" id="JAGFBS010000014">
    <property type="protein sequence ID" value="KAG6375698.1"/>
    <property type="molecule type" value="Genomic_DNA"/>
</dbReference>
<accession>A0A8I3A8C5</accession>
<comment type="caution">
    <text evidence="1">The sequence shown here is derived from an EMBL/GenBank/DDBJ whole genome shotgun (WGS) entry which is preliminary data.</text>
</comment>
<sequence length="513" mass="58168">MLETALTEGWTKAEWWKLRLRPKHLASSINNDNDLPPLPSGKSAVDVLTDFIEYLFHCAKTYITERHLAFPWSSFEDSIEYIFTHPNGWEGVQQQLYRHAIERAGLIPSTPDGQSRVHMLTEGEASLHFCIPNLLDLETANQVAPQGVVIIDAGGMTIDLSMFLITTNPISCEEIAPPECRLEGSVFVTRRAKLLLQRKLEGWEHSGPDEINEFTHEFEQSTKLVIKSDQEPAYVRVGGRRCNNPTYKISFGKLKLTGEEATGLFNESYDAIISAFEQQQKSATTLITTAFFVGGLSTNDWLFSRLQSFFKDRRINLCRPDNHINKAVANGAVLSHVDRGNHLVTSRVARATYGVVYALPVEENNKEHIRRKNQWQRDPPGNFYIPGRFNVTLRKGDPVREKTGSRYPFSLTESVPADFGTQIIRLVCYRGNLSNPEWIDQDKSSFSTYCTIRVDLSVAVKDTVLRKNASGKVCYQLDYDVIVLFGLTEIQAYLCWKARDGERRTTAKISFED</sequence>
<keyword evidence="2" id="KW-1185">Reference proteome</keyword>
<organism evidence="1 2">
    <name type="scientific">Boletus reticuloceps</name>
    <dbReference type="NCBI Taxonomy" id="495285"/>
    <lineage>
        <taxon>Eukaryota</taxon>
        <taxon>Fungi</taxon>
        <taxon>Dikarya</taxon>
        <taxon>Basidiomycota</taxon>
        <taxon>Agaricomycotina</taxon>
        <taxon>Agaricomycetes</taxon>
        <taxon>Agaricomycetidae</taxon>
        <taxon>Boletales</taxon>
        <taxon>Boletineae</taxon>
        <taxon>Boletaceae</taxon>
        <taxon>Boletoideae</taxon>
        <taxon>Boletus</taxon>
    </lineage>
</organism>
<dbReference type="PANTHER" id="PTHR14187">
    <property type="entry name" value="ALPHA KINASE/ELONGATION FACTOR 2 KINASE"/>
    <property type="match status" value="1"/>
</dbReference>
<dbReference type="CDD" id="cd10170">
    <property type="entry name" value="ASKHA_NBD_HSP70"/>
    <property type="match status" value="1"/>
</dbReference>
<dbReference type="OrthoDB" id="2661150at2759"/>
<dbReference type="Gene3D" id="3.90.640.10">
    <property type="entry name" value="Actin, Chain A, domain 4"/>
    <property type="match status" value="1"/>
</dbReference>
<protein>
    <submittedName>
        <fullName evidence="1">Uncharacterized protein</fullName>
    </submittedName>
</protein>
<name>A0A8I3A8C5_9AGAM</name>
<dbReference type="SUPFAM" id="SSF53067">
    <property type="entry name" value="Actin-like ATPase domain"/>
    <property type="match status" value="1"/>
</dbReference>
<dbReference type="PANTHER" id="PTHR14187:SF5">
    <property type="entry name" value="HEAT SHOCK 70 KDA PROTEIN 12A"/>
    <property type="match status" value="1"/>
</dbReference>
<proteinExistence type="predicted"/>
<reference evidence="1" key="1">
    <citation type="submission" date="2021-03" db="EMBL/GenBank/DDBJ databases">
        <title>Evolutionary innovations through gain and loss of genes in the ectomycorrhizal Boletales.</title>
        <authorList>
            <person name="Wu G."/>
            <person name="Miyauchi S."/>
            <person name="Morin E."/>
            <person name="Yang Z.-L."/>
            <person name="Xu J."/>
            <person name="Martin F.M."/>
        </authorList>
    </citation>
    <scope>NUCLEOTIDE SEQUENCE</scope>
    <source>
        <strain evidence="1">BR01</strain>
    </source>
</reference>
<evidence type="ECO:0000313" key="2">
    <source>
        <dbReference type="Proteomes" id="UP000683000"/>
    </source>
</evidence>
<evidence type="ECO:0000313" key="1">
    <source>
        <dbReference type="EMBL" id="KAG6375698.1"/>
    </source>
</evidence>
<dbReference type="Gene3D" id="3.30.420.40">
    <property type="match status" value="2"/>
</dbReference>
<dbReference type="AlphaFoldDB" id="A0A8I3A8C5"/>